<keyword evidence="2 10" id="KW-0690">Ribosome biogenesis</keyword>
<evidence type="ECO:0000256" key="11">
    <source>
        <dbReference type="SAM" id="MobiDB-lite"/>
    </source>
</evidence>
<feature type="binding site" evidence="10">
    <location>
        <begin position="206"/>
        <end position="214"/>
    </location>
    <ligand>
        <name>GTP</name>
        <dbReference type="ChEBI" id="CHEBI:37565"/>
    </ligand>
</feature>
<dbReference type="Gene3D" id="1.10.40.50">
    <property type="entry name" value="Probable gtpase engc, domain 3"/>
    <property type="match status" value="1"/>
</dbReference>
<dbReference type="Gene3D" id="3.40.50.300">
    <property type="entry name" value="P-loop containing nucleotide triphosphate hydrolases"/>
    <property type="match status" value="1"/>
</dbReference>
<feature type="binding site" evidence="10">
    <location>
        <begin position="153"/>
        <end position="156"/>
    </location>
    <ligand>
        <name>GTP</name>
        <dbReference type="ChEBI" id="CHEBI:37565"/>
    </ligand>
</feature>
<dbReference type="PROSITE" id="PS51721">
    <property type="entry name" value="G_CP"/>
    <property type="match status" value="1"/>
</dbReference>
<comment type="similarity">
    <text evidence="10">Belongs to the TRAFAC class YlqF/YawG GTPase family. RsgA subfamily.</text>
</comment>
<feature type="compositionally biased region" description="Basic and acidic residues" evidence="11">
    <location>
        <begin position="335"/>
        <end position="346"/>
    </location>
</feature>
<evidence type="ECO:0000256" key="1">
    <source>
        <dbReference type="ARBA" id="ARBA00022490"/>
    </source>
</evidence>
<dbReference type="Proteomes" id="UP001139263">
    <property type="component" value="Unassembled WGS sequence"/>
</dbReference>
<dbReference type="PROSITE" id="PS50936">
    <property type="entry name" value="ENGC_GTPASE"/>
    <property type="match status" value="1"/>
</dbReference>
<evidence type="ECO:0000256" key="7">
    <source>
        <dbReference type="ARBA" id="ARBA00022833"/>
    </source>
</evidence>
<protein>
    <recommendedName>
        <fullName evidence="10">Small ribosomal subunit biogenesis GTPase RsgA</fullName>
        <ecNumber evidence="10">3.6.1.-</ecNumber>
    </recommendedName>
</protein>
<dbReference type="EMBL" id="JALBUF010000003">
    <property type="protein sequence ID" value="MCI0183033.1"/>
    <property type="molecule type" value="Genomic_DNA"/>
</dbReference>
<comment type="subcellular location">
    <subcellularLocation>
        <location evidence="10">Cytoplasm</location>
    </subcellularLocation>
</comment>
<dbReference type="AlphaFoldDB" id="A0A9X1V859"/>
<dbReference type="GO" id="GO:0005525">
    <property type="term" value="F:GTP binding"/>
    <property type="evidence" value="ECO:0007669"/>
    <property type="project" value="UniProtKB-UniRule"/>
</dbReference>
<feature type="binding site" evidence="10">
    <location>
        <position position="287"/>
    </location>
    <ligand>
        <name>Zn(2+)</name>
        <dbReference type="ChEBI" id="CHEBI:29105"/>
    </ligand>
</feature>
<evidence type="ECO:0000256" key="9">
    <source>
        <dbReference type="ARBA" id="ARBA00023134"/>
    </source>
</evidence>
<dbReference type="PANTHER" id="PTHR32120:SF10">
    <property type="entry name" value="SMALL RIBOSOMAL SUBUNIT BIOGENESIS GTPASE RSGA"/>
    <property type="match status" value="1"/>
</dbReference>
<dbReference type="RefSeq" id="WP_241712779.1">
    <property type="nucleotide sequence ID" value="NZ_JALBUF010000003.1"/>
</dbReference>
<dbReference type="GO" id="GO:0042274">
    <property type="term" value="P:ribosomal small subunit biogenesis"/>
    <property type="evidence" value="ECO:0007669"/>
    <property type="project" value="UniProtKB-UniRule"/>
</dbReference>
<name>A0A9X1V859_9BACL</name>
<evidence type="ECO:0000313" key="15">
    <source>
        <dbReference type="Proteomes" id="UP001139263"/>
    </source>
</evidence>
<keyword evidence="4 10" id="KW-0699">rRNA-binding</keyword>
<keyword evidence="3 10" id="KW-0479">Metal-binding</keyword>
<keyword evidence="15" id="KW-1185">Reference proteome</keyword>
<comment type="cofactor">
    <cofactor evidence="10">
        <name>Zn(2+)</name>
        <dbReference type="ChEBI" id="CHEBI:29105"/>
    </cofactor>
    <text evidence="10">Binds 1 zinc ion per subunit.</text>
</comment>
<gene>
    <name evidence="14" type="primary">rsgA_1</name>
    <name evidence="10" type="synonym">rsgA</name>
    <name evidence="14" type="ORF">MM817_01303</name>
</gene>
<keyword evidence="6 10" id="KW-0378">Hydrolase</keyword>
<dbReference type="GO" id="GO:0003924">
    <property type="term" value="F:GTPase activity"/>
    <property type="evidence" value="ECO:0007669"/>
    <property type="project" value="UniProtKB-UniRule"/>
</dbReference>
<comment type="caution">
    <text evidence="14">The sequence shown here is derived from an EMBL/GenBank/DDBJ whole genome shotgun (WGS) entry which is preliminary data.</text>
</comment>
<proteinExistence type="inferred from homology"/>
<evidence type="ECO:0000259" key="13">
    <source>
        <dbReference type="PROSITE" id="PS51721"/>
    </source>
</evidence>
<feature type="compositionally biased region" description="Basic residues" evidence="11">
    <location>
        <begin position="347"/>
        <end position="360"/>
    </location>
</feature>
<feature type="region of interest" description="Disordered" evidence="11">
    <location>
        <begin position="335"/>
        <end position="360"/>
    </location>
</feature>
<feature type="binding site" evidence="10">
    <location>
        <position position="300"/>
    </location>
    <ligand>
        <name>Zn(2+)</name>
        <dbReference type="ChEBI" id="CHEBI:29105"/>
    </ligand>
</feature>
<dbReference type="EC" id="3.6.1.-" evidence="10"/>
<dbReference type="GO" id="GO:0046872">
    <property type="term" value="F:metal ion binding"/>
    <property type="evidence" value="ECO:0007669"/>
    <property type="project" value="UniProtKB-KW"/>
</dbReference>
<dbReference type="Pfam" id="PF03193">
    <property type="entry name" value="RsgA_GTPase"/>
    <property type="match status" value="1"/>
</dbReference>
<evidence type="ECO:0000256" key="4">
    <source>
        <dbReference type="ARBA" id="ARBA00022730"/>
    </source>
</evidence>
<keyword evidence="9 10" id="KW-0342">GTP-binding</keyword>
<dbReference type="InterPro" id="IPR030378">
    <property type="entry name" value="G_CP_dom"/>
</dbReference>
<dbReference type="NCBIfam" id="TIGR00157">
    <property type="entry name" value="ribosome small subunit-dependent GTPase A"/>
    <property type="match status" value="1"/>
</dbReference>
<keyword evidence="5 10" id="KW-0547">Nucleotide-binding</keyword>
<evidence type="ECO:0000256" key="10">
    <source>
        <dbReference type="HAMAP-Rule" id="MF_01820"/>
    </source>
</evidence>
<feature type="domain" description="EngC GTPase" evidence="12">
    <location>
        <begin position="115"/>
        <end position="262"/>
    </location>
</feature>
<keyword evidence="7 10" id="KW-0862">Zinc</keyword>
<dbReference type="InterPro" id="IPR004881">
    <property type="entry name" value="Ribosome_biogen_GTPase_RsgA"/>
</dbReference>
<keyword evidence="1 10" id="KW-0963">Cytoplasm</keyword>
<dbReference type="GO" id="GO:0019843">
    <property type="term" value="F:rRNA binding"/>
    <property type="evidence" value="ECO:0007669"/>
    <property type="project" value="UniProtKB-KW"/>
</dbReference>
<keyword evidence="8 10" id="KW-0694">RNA-binding</keyword>
<evidence type="ECO:0000256" key="3">
    <source>
        <dbReference type="ARBA" id="ARBA00022723"/>
    </source>
</evidence>
<feature type="binding site" evidence="10">
    <location>
        <position position="292"/>
    </location>
    <ligand>
        <name>Zn(2+)</name>
        <dbReference type="ChEBI" id="CHEBI:29105"/>
    </ligand>
</feature>
<evidence type="ECO:0000256" key="8">
    <source>
        <dbReference type="ARBA" id="ARBA00022884"/>
    </source>
</evidence>
<evidence type="ECO:0000256" key="6">
    <source>
        <dbReference type="ARBA" id="ARBA00022801"/>
    </source>
</evidence>
<comment type="function">
    <text evidence="10">One of several proteins that assist in the late maturation steps of the functional core of the 30S ribosomal subunit. Helps release RbfA from mature subunits. May play a role in the assembly of ribosomal proteins into the subunit. Circularly permuted GTPase that catalyzes slow GTP hydrolysis, GTPase activity is stimulated by the 30S ribosomal subunit.</text>
</comment>
<evidence type="ECO:0000256" key="5">
    <source>
        <dbReference type="ARBA" id="ARBA00022741"/>
    </source>
</evidence>
<evidence type="ECO:0000313" key="14">
    <source>
        <dbReference type="EMBL" id="MCI0183033.1"/>
    </source>
</evidence>
<evidence type="ECO:0000256" key="2">
    <source>
        <dbReference type="ARBA" id="ARBA00022517"/>
    </source>
</evidence>
<comment type="subunit">
    <text evidence="10">Monomer. Associates with 30S ribosomal subunit, binds 16S rRNA.</text>
</comment>
<reference evidence="14" key="1">
    <citation type="submission" date="2022-03" db="EMBL/GenBank/DDBJ databases">
        <title>Draft Genome Sequence of Firmicute Strain S0AB, a Heterotrophic Iron/Sulfur-Oxidizing Extreme Acidophile.</title>
        <authorList>
            <person name="Vergara E."/>
            <person name="Pakostova E."/>
            <person name="Johnson D.B."/>
            <person name="Holmes D.S."/>
        </authorList>
    </citation>
    <scope>NUCLEOTIDE SEQUENCE</scope>
    <source>
        <strain evidence="14">S0AB</strain>
    </source>
</reference>
<accession>A0A9X1V859</accession>
<dbReference type="PANTHER" id="PTHR32120">
    <property type="entry name" value="SMALL RIBOSOMAL SUBUNIT BIOGENESIS GTPASE RSGA"/>
    <property type="match status" value="1"/>
</dbReference>
<dbReference type="GO" id="GO:0005737">
    <property type="term" value="C:cytoplasm"/>
    <property type="evidence" value="ECO:0007669"/>
    <property type="project" value="UniProtKB-SubCell"/>
</dbReference>
<feature type="domain" description="CP-type G" evidence="13">
    <location>
        <begin position="105"/>
        <end position="264"/>
    </location>
</feature>
<dbReference type="InterPro" id="IPR010914">
    <property type="entry name" value="RsgA_GTPase_dom"/>
</dbReference>
<dbReference type="SUPFAM" id="SSF52540">
    <property type="entry name" value="P-loop containing nucleoside triphosphate hydrolases"/>
    <property type="match status" value="1"/>
</dbReference>
<dbReference type="HAMAP" id="MF_01820">
    <property type="entry name" value="GTPase_RsgA"/>
    <property type="match status" value="1"/>
</dbReference>
<feature type="binding site" evidence="10">
    <location>
        <position position="294"/>
    </location>
    <ligand>
        <name>Zn(2+)</name>
        <dbReference type="ChEBI" id="CHEBI:29105"/>
    </ligand>
</feature>
<evidence type="ECO:0000259" key="12">
    <source>
        <dbReference type="PROSITE" id="PS50936"/>
    </source>
</evidence>
<dbReference type="InterPro" id="IPR027417">
    <property type="entry name" value="P-loop_NTPase"/>
</dbReference>
<sequence>MNLDMYGWNGDWEEKFAQYRAQGCEPARVLEAAQGIYRVWVADGWCFAKVSGKLRHFAVGRSDFPAVGDWVALEGVRSGDALTGHSAVIHGLLSRKSVFLRKIAGNELDSQVIAANVDVVFLVMAANDMNLRRLERFLIVGWESGAVPVVILTKTDLVADDARSHVDAVIAMSSGVAVHAVSVEAGVGLDAVTAYLQKGKTVALIGASGAGKSTRINYCMDGTVQRVQGVREGDVRGRHTTTQRTLFLLPSGAMMMDTPGMRELQLWDGSDGIDQAFDDIARLAQGCSYRNCQHLSEPGCAVQEAVLRGTLDVARLNNYRKTERELAFVARKDDMREQRAEREKWKKLSKSARQNAHKSR</sequence>
<dbReference type="CDD" id="cd01854">
    <property type="entry name" value="YjeQ_EngC"/>
    <property type="match status" value="1"/>
</dbReference>
<organism evidence="14 15">
    <name type="scientific">Sulfoacidibacillus ferrooxidans</name>
    <dbReference type="NCBI Taxonomy" id="2005001"/>
    <lineage>
        <taxon>Bacteria</taxon>
        <taxon>Bacillati</taxon>
        <taxon>Bacillota</taxon>
        <taxon>Bacilli</taxon>
        <taxon>Bacillales</taxon>
        <taxon>Alicyclobacillaceae</taxon>
        <taxon>Sulfoacidibacillus</taxon>
    </lineage>
</organism>